<name>A0A8H3G392_9LECA</name>
<evidence type="ECO:0000259" key="1">
    <source>
        <dbReference type="PROSITE" id="PS50181"/>
    </source>
</evidence>
<accession>A0A8H3G392</accession>
<reference evidence="2" key="1">
    <citation type="submission" date="2021-03" db="EMBL/GenBank/DDBJ databases">
        <authorList>
            <person name="Tagirdzhanova G."/>
        </authorList>
    </citation>
    <scope>NUCLEOTIDE SEQUENCE</scope>
</reference>
<comment type="caution">
    <text evidence="2">The sequence shown here is derived from an EMBL/GenBank/DDBJ whole genome shotgun (WGS) entry which is preliminary data.</text>
</comment>
<dbReference type="InterPro" id="IPR001810">
    <property type="entry name" value="F-box_dom"/>
</dbReference>
<dbReference type="OrthoDB" id="10561064at2759"/>
<dbReference type="InterPro" id="IPR032675">
    <property type="entry name" value="LRR_dom_sf"/>
</dbReference>
<dbReference type="EMBL" id="CAJPDS010000063">
    <property type="protein sequence ID" value="CAF9932353.1"/>
    <property type="molecule type" value="Genomic_DNA"/>
</dbReference>
<dbReference type="Gene3D" id="3.80.10.10">
    <property type="entry name" value="Ribonuclease Inhibitor"/>
    <property type="match status" value="1"/>
</dbReference>
<proteinExistence type="predicted"/>
<organism evidence="2 3">
    <name type="scientific">Heterodermia speciosa</name>
    <dbReference type="NCBI Taxonomy" id="116794"/>
    <lineage>
        <taxon>Eukaryota</taxon>
        <taxon>Fungi</taxon>
        <taxon>Dikarya</taxon>
        <taxon>Ascomycota</taxon>
        <taxon>Pezizomycotina</taxon>
        <taxon>Lecanoromycetes</taxon>
        <taxon>OSLEUM clade</taxon>
        <taxon>Lecanoromycetidae</taxon>
        <taxon>Caliciales</taxon>
        <taxon>Physciaceae</taxon>
        <taxon>Heterodermia</taxon>
    </lineage>
</organism>
<dbReference type="CDD" id="cd09917">
    <property type="entry name" value="F-box_SF"/>
    <property type="match status" value="1"/>
</dbReference>
<evidence type="ECO:0000313" key="2">
    <source>
        <dbReference type="EMBL" id="CAF9932353.1"/>
    </source>
</evidence>
<dbReference type="PROSITE" id="PS50181">
    <property type="entry name" value="FBOX"/>
    <property type="match status" value="1"/>
</dbReference>
<protein>
    <recommendedName>
        <fullName evidence="1">F-box domain-containing protein</fullName>
    </recommendedName>
</protein>
<feature type="domain" description="F-box" evidence="1">
    <location>
        <begin position="38"/>
        <end position="85"/>
    </location>
</feature>
<dbReference type="SUPFAM" id="SSF81383">
    <property type="entry name" value="F-box domain"/>
    <property type="match status" value="1"/>
</dbReference>
<dbReference type="Pfam" id="PF12937">
    <property type="entry name" value="F-box-like"/>
    <property type="match status" value="1"/>
</dbReference>
<dbReference type="InterPro" id="IPR036047">
    <property type="entry name" value="F-box-like_dom_sf"/>
</dbReference>
<gene>
    <name evidence="2" type="ORF">HETSPECPRED_008337</name>
</gene>
<evidence type="ECO:0000313" key="3">
    <source>
        <dbReference type="Proteomes" id="UP000664521"/>
    </source>
</evidence>
<sequence>MWNQQQGCINLHLAALLTFPYILVNPFPPNPRITVSTMAVLEDLPAELVIRVLHYTSPSDLESISQINHRWYSLADKRLRLHRELRLKFSTLHDGFLWRDVLVNILRDPWIGYYVTNLSMNQKVRRRKRLLSGTATYSDNYEDSNDAEFVRKAVGEHPAYCSGLLKTSLERINGHDEAPRMAFLLTLLPNVRHFTMNAPSTWKGLKLVESIATWITRLQHQEPSVIAGMSNKLECMEFRGYYHGGPCRANISFLSPFMVMPRVRTLKLFQIGGWKFTPGPNIPLSGLTSLILERSPLEPRILTALLSRTPWLKRFVCGNYVQGRFGDSDIYLDALKSNVSESIQLLGLASPYNIIDPKNGNPYFFEFKAFPNLRVLYISLYQLISMKNLDIPDEKWPGLKTLAVSGVPSSASAVMAIRELTAHTHCKQLYTELGSEYLGLDLEMIIERELLKEACAQLDVTLTFGLADFRTIVRGMNERWIEYT</sequence>
<dbReference type="Proteomes" id="UP000664521">
    <property type="component" value="Unassembled WGS sequence"/>
</dbReference>
<keyword evidence="3" id="KW-1185">Reference proteome</keyword>
<dbReference type="AlphaFoldDB" id="A0A8H3G392"/>
<dbReference type="SUPFAM" id="SSF52047">
    <property type="entry name" value="RNI-like"/>
    <property type="match status" value="1"/>
</dbReference>